<dbReference type="Proteomes" id="UP000886501">
    <property type="component" value="Unassembled WGS sequence"/>
</dbReference>
<protein>
    <submittedName>
        <fullName evidence="1">Uncharacterized protein</fullName>
    </submittedName>
</protein>
<evidence type="ECO:0000313" key="2">
    <source>
        <dbReference type="Proteomes" id="UP000886501"/>
    </source>
</evidence>
<reference evidence="1" key="2">
    <citation type="journal article" date="2020" name="Nat. Commun.">
        <title>Large-scale genome sequencing of mycorrhizal fungi provides insights into the early evolution of symbiotic traits.</title>
        <authorList>
            <person name="Miyauchi S."/>
            <person name="Kiss E."/>
            <person name="Kuo A."/>
            <person name="Drula E."/>
            <person name="Kohler A."/>
            <person name="Sanchez-Garcia M."/>
            <person name="Morin E."/>
            <person name="Andreopoulos B."/>
            <person name="Barry K.W."/>
            <person name="Bonito G."/>
            <person name="Buee M."/>
            <person name="Carver A."/>
            <person name="Chen C."/>
            <person name="Cichocki N."/>
            <person name="Clum A."/>
            <person name="Culley D."/>
            <person name="Crous P.W."/>
            <person name="Fauchery L."/>
            <person name="Girlanda M."/>
            <person name="Hayes R.D."/>
            <person name="Keri Z."/>
            <person name="LaButti K."/>
            <person name="Lipzen A."/>
            <person name="Lombard V."/>
            <person name="Magnuson J."/>
            <person name="Maillard F."/>
            <person name="Murat C."/>
            <person name="Nolan M."/>
            <person name="Ohm R.A."/>
            <person name="Pangilinan J."/>
            <person name="Pereira M.F."/>
            <person name="Perotto S."/>
            <person name="Peter M."/>
            <person name="Pfister S."/>
            <person name="Riley R."/>
            <person name="Sitrit Y."/>
            <person name="Stielow J.B."/>
            <person name="Szollosi G."/>
            <person name="Zifcakova L."/>
            <person name="Stursova M."/>
            <person name="Spatafora J.W."/>
            <person name="Tedersoo L."/>
            <person name="Vaario L.M."/>
            <person name="Yamada A."/>
            <person name="Yan M."/>
            <person name="Wang P."/>
            <person name="Xu J."/>
            <person name="Bruns T."/>
            <person name="Baldrian P."/>
            <person name="Vilgalys R."/>
            <person name="Dunand C."/>
            <person name="Henrissat B."/>
            <person name="Grigoriev I.V."/>
            <person name="Hibbett D."/>
            <person name="Nagy L.G."/>
            <person name="Martin F.M."/>
        </authorList>
    </citation>
    <scope>NUCLEOTIDE SEQUENCE</scope>
    <source>
        <strain evidence="1">P2</strain>
    </source>
</reference>
<organism evidence="1 2">
    <name type="scientific">Thelephora ganbajun</name>
    <name type="common">Ganba fungus</name>
    <dbReference type="NCBI Taxonomy" id="370292"/>
    <lineage>
        <taxon>Eukaryota</taxon>
        <taxon>Fungi</taxon>
        <taxon>Dikarya</taxon>
        <taxon>Basidiomycota</taxon>
        <taxon>Agaricomycotina</taxon>
        <taxon>Agaricomycetes</taxon>
        <taxon>Thelephorales</taxon>
        <taxon>Thelephoraceae</taxon>
        <taxon>Thelephora</taxon>
    </lineage>
</organism>
<gene>
    <name evidence="1" type="ORF">BDM02DRAFT_3111372</name>
</gene>
<evidence type="ECO:0000313" key="1">
    <source>
        <dbReference type="EMBL" id="KAF9650828.1"/>
    </source>
</evidence>
<reference evidence="1" key="1">
    <citation type="submission" date="2019-10" db="EMBL/GenBank/DDBJ databases">
        <authorList>
            <consortium name="DOE Joint Genome Institute"/>
            <person name="Kuo A."/>
            <person name="Miyauchi S."/>
            <person name="Kiss E."/>
            <person name="Drula E."/>
            <person name="Kohler A."/>
            <person name="Sanchez-Garcia M."/>
            <person name="Andreopoulos B."/>
            <person name="Barry K.W."/>
            <person name="Bonito G."/>
            <person name="Buee M."/>
            <person name="Carver A."/>
            <person name="Chen C."/>
            <person name="Cichocki N."/>
            <person name="Clum A."/>
            <person name="Culley D."/>
            <person name="Crous P.W."/>
            <person name="Fauchery L."/>
            <person name="Girlanda M."/>
            <person name="Hayes R."/>
            <person name="Keri Z."/>
            <person name="Labutti K."/>
            <person name="Lipzen A."/>
            <person name="Lombard V."/>
            <person name="Magnuson J."/>
            <person name="Maillard F."/>
            <person name="Morin E."/>
            <person name="Murat C."/>
            <person name="Nolan M."/>
            <person name="Ohm R."/>
            <person name="Pangilinan J."/>
            <person name="Pereira M."/>
            <person name="Perotto S."/>
            <person name="Peter M."/>
            <person name="Riley R."/>
            <person name="Sitrit Y."/>
            <person name="Stielow B."/>
            <person name="Szollosi G."/>
            <person name="Zifcakova L."/>
            <person name="Stursova M."/>
            <person name="Spatafora J.W."/>
            <person name="Tedersoo L."/>
            <person name="Vaario L.-M."/>
            <person name="Yamada A."/>
            <person name="Yan M."/>
            <person name="Wang P."/>
            <person name="Xu J."/>
            <person name="Bruns T."/>
            <person name="Baldrian P."/>
            <person name="Vilgalys R."/>
            <person name="Henrissat B."/>
            <person name="Grigoriev I.V."/>
            <person name="Hibbett D."/>
            <person name="Nagy L.G."/>
            <person name="Martin F.M."/>
        </authorList>
    </citation>
    <scope>NUCLEOTIDE SEQUENCE</scope>
    <source>
        <strain evidence="1">P2</strain>
    </source>
</reference>
<accession>A0ACB6ZNB7</accession>
<comment type="caution">
    <text evidence="1">The sequence shown here is derived from an EMBL/GenBank/DDBJ whole genome shotgun (WGS) entry which is preliminary data.</text>
</comment>
<dbReference type="EMBL" id="MU117980">
    <property type="protein sequence ID" value="KAF9650828.1"/>
    <property type="molecule type" value="Genomic_DNA"/>
</dbReference>
<name>A0ACB6ZNB7_THEGA</name>
<keyword evidence="2" id="KW-1185">Reference proteome</keyword>
<proteinExistence type="predicted"/>
<sequence>MTAPSTSDEKAYKKAKKLYEKSLRNRPPQQVCADWTPFRTAEKQFKARFPPPDLSNVLDLALLDPTRSDEILNGGWKGNPAALPYERIDVQLDDGPPKSAYVFKSHPGLVYLPNLLSHQKQRDLVRWSLKDHARHPNETNLDTHYILPGEGLWNAYLRSRDQSSDVPDVQPKASAPGIDLSAYIPSVAGPRRLISNVAASTDNIGSLTLNAAAQLPMTPSPTAAVTSPSKLLPKLRWANIGWFYHWGTKQYDLTRGKIDVAPEIKFLCQSIVRAVDWRRVFGNLHFENDAEDWKAWPETYARRT</sequence>